<dbReference type="OrthoDB" id="5946976at2759"/>
<feature type="domain" description="Beta-lactamase-related" evidence="1">
    <location>
        <begin position="31"/>
        <end position="128"/>
    </location>
</feature>
<proteinExistence type="predicted"/>
<dbReference type="HOGENOM" id="CLU_1796919_0_0_1"/>
<dbReference type="AlphaFoldDB" id="E9E8U7"/>
<dbReference type="EMBL" id="GL698523">
    <property type="protein sequence ID" value="EFY87701.1"/>
    <property type="molecule type" value="Genomic_DNA"/>
</dbReference>
<dbReference type="InParanoid" id="E9E8U7"/>
<reference evidence="2 3" key="1">
    <citation type="journal article" date="2011" name="PLoS Genet.">
        <title>Genome sequencing and comparative transcriptomics of the model entomopathogenic fungi Metarhizium anisopliae and M. acridum.</title>
        <authorList>
            <person name="Gao Q."/>
            <person name="Jin K."/>
            <person name="Ying S.H."/>
            <person name="Zhang Y."/>
            <person name="Xiao G."/>
            <person name="Shang Y."/>
            <person name="Duan Z."/>
            <person name="Hu X."/>
            <person name="Xie X.Q."/>
            <person name="Zhou G."/>
            <person name="Peng G."/>
            <person name="Luo Z."/>
            <person name="Huang W."/>
            <person name="Wang B."/>
            <person name="Fang W."/>
            <person name="Wang S."/>
            <person name="Zhong Y."/>
            <person name="Ma L.J."/>
            <person name="St Leger R.J."/>
            <person name="Zhao G.P."/>
            <person name="Pei Y."/>
            <person name="Feng M.G."/>
            <person name="Xia Y."/>
            <person name="Wang C."/>
        </authorList>
    </citation>
    <scope>NUCLEOTIDE SEQUENCE [LARGE SCALE GENOMIC DNA]</scope>
    <source>
        <strain evidence="2 3">CQMa 102</strain>
    </source>
</reference>
<dbReference type="Gene3D" id="3.40.710.10">
    <property type="entry name" value="DD-peptidase/beta-lactamase superfamily"/>
    <property type="match status" value="1"/>
</dbReference>
<dbReference type="eggNOG" id="ENOG502SKRZ">
    <property type="taxonomic scope" value="Eukaryota"/>
</dbReference>
<dbReference type="InterPro" id="IPR012338">
    <property type="entry name" value="Beta-lactam/transpept-like"/>
</dbReference>
<accession>E9E8U7</accession>
<organism evidence="3">
    <name type="scientific">Metarhizium acridum (strain CQMa 102)</name>
    <dbReference type="NCBI Taxonomy" id="655827"/>
    <lineage>
        <taxon>Eukaryota</taxon>
        <taxon>Fungi</taxon>
        <taxon>Dikarya</taxon>
        <taxon>Ascomycota</taxon>
        <taxon>Pezizomycotina</taxon>
        <taxon>Sordariomycetes</taxon>
        <taxon>Hypocreomycetidae</taxon>
        <taxon>Hypocreales</taxon>
        <taxon>Clavicipitaceae</taxon>
        <taxon>Metarhizium</taxon>
    </lineage>
</organism>
<evidence type="ECO:0000259" key="1">
    <source>
        <dbReference type="Pfam" id="PF00144"/>
    </source>
</evidence>
<protein>
    <submittedName>
        <fullName evidence="2">Penicillin-binding protein, putative</fullName>
    </submittedName>
</protein>
<dbReference type="InterPro" id="IPR001466">
    <property type="entry name" value="Beta-lactam-related"/>
</dbReference>
<evidence type="ECO:0000313" key="3">
    <source>
        <dbReference type="Proteomes" id="UP000002499"/>
    </source>
</evidence>
<dbReference type="SUPFAM" id="SSF56601">
    <property type="entry name" value="beta-lactamase/transpeptidase-like"/>
    <property type="match status" value="1"/>
</dbReference>
<gene>
    <name evidence="2" type="ORF">MAC_06295</name>
</gene>
<name>E9E8U7_METAQ</name>
<sequence>MASNQMPTLSISLHLAPRPSLLLHVLFSRTGKKLNWAVPVSSYLPDFNTVNDPEIGKRETLEDLLSHSTGLAPVDHAVTGFYDEYYNKGQDHVKIASHLPVAYNFRSRWLYNNTIYGVIGELIAKLTSWKTEVFKEPQDLSEAQ</sequence>
<keyword evidence="3" id="KW-1185">Reference proteome</keyword>
<dbReference type="Proteomes" id="UP000002499">
    <property type="component" value="Unassembled WGS sequence"/>
</dbReference>
<dbReference type="STRING" id="655827.E9E8U7"/>
<dbReference type="Pfam" id="PF00144">
    <property type="entry name" value="Beta-lactamase"/>
    <property type="match status" value="1"/>
</dbReference>
<evidence type="ECO:0000313" key="2">
    <source>
        <dbReference type="EMBL" id="EFY87701.1"/>
    </source>
</evidence>